<dbReference type="SMART" id="SM00471">
    <property type="entry name" value="HDc"/>
    <property type="match status" value="1"/>
</dbReference>
<dbReference type="CDD" id="cd00077">
    <property type="entry name" value="HDc"/>
    <property type="match status" value="1"/>
</dbReference>
<dbReference type="PANTHER" id="PTHR36442">
    <property type="entry name" value="CYCLIC-DI-AMP PHOSPHODIESTERASE PGPH"/>
    <property type="match status" value="1"/>
</dbReference>
<dbReference type="RefSeq" id="WP_110395431.1">
    <property type="nucleotide sequence ID" value="NZ_JADIJL010000012.1"/>
</dbReference>
<gene>
    <name evidence="3" type="ORF">DFR56_10743</name>
</gene>
<dbReference type="InterPro" id="IPR006675">
    <property type="entry name" value="HDIG_dom"/>
</dbReference>
<dbReference type="PROSITE" id="PS51831">
    <property type="entry name" value="HD"/>
    <property type="match status" value="1"/>
</dbReference>
<dbReference type="Pfam" id="PF07698">
    <property type="entry name" value="7TM-7TMR_HD"/>
    <property type="match status" value="1"/>
</dbReference>
<evidence type="ECO:0000313" key="4">
    <source>
        <dbReference type="Proteomes" id="UP000247978"/>
    </source>
</evidence>
<dbReference type="NCBIfam" id="TIGR00277">
    <property type="entry name" value="HDIG"/>
    <property type="match status" value="1"/>
</dbReference>
<dbReference type="EMBL" id="QJJQ01000007">
    <property type="protein sequence ID" value="PXW86524.1"/>
    <property type="molecule type" value="Genomic_DNA"/>
</dbReference>
<dbReference type="Pfam" id="PF01966">
    <property type="entry name" value="HD"/>
    <property type="match status" value="1"/>
</dbReference>
<keyword evidence="1" id="KW-1133">Transmembrane helix</keyword>
<feature type="transmembrane region" description="Helical" evidence="1">
    <location>
        <begin position="18"/>
        <end position="35"/>
    </location>
</feature>
<sequence>MKKWIDKLFSFFNSKSKWIAVFLPIVILGVFFYLLTINNVHSKTYDIERFNRAKETIRSPITIENEVETDRKMRETVLAVGDRYTIVDEITEEQIYYIEEIFDAVNTLSNTKKKEKVDDEEEKTVEPLTIDEKVYQLQEILSSEITDKIDDLVFMQLVRLENKDRKHGKDIFIKAVEKTLEDGVRIENIQSAKEEVSTIIKYSTLNAEVKEVLNNLIDFAIVENSFFDVEKTMEARNEAASNVEPVVIRSGDIIVREGQIITNEIYEDLKLTGLLNKERQVFPAVGLGIFILLIISMIGYELNRLHKRNELDQGKILSIIFISIIIVTFMKIVSLFTDQLNQLYLLVPVATGVLLLKLLIYERLSIVFAVVYAILGSILFNGEIPGSLNMEAGIFFLFFQLAGIFFLTDLKDRVTIIKTAFGMAIINVMIIVMFILLSFEKYELLELMIHSAFGVGAAVLSAVLTIGLLPFFETGLGILSDSKLLALANPNQPLIRKILTEAPGTYHHSVMVANLSESACEAIGANGLLARVGSYYHDIGKTIKPHYFIENQVAIRNPHDFIEPKKSAEIIISHVTEGVKMLKQHHLPNEIIDIAEQHHGTSLVQYFYRLEKNKNKDVNEAEFRYPGPKPQTKEAGIISICDASEAAVRSLTEPSSEKIEEIVASIVNSKLMDGQLDETPLTLEEIHTIRETVCESLKGIFHSRIQYPAKEAN</sequence>
<dbReference type="InterPro" id="IPR011621">
    <property type="entry name" value="Metal-dep_PHydrolase_7TM_intra"/>
</dbReference>
<feature type="transmembrane region" description="Helical" evidence="1">
    <location>
        <begin position="420"/>
        <end position="439"/>
    </location>
</feature>
<feature type="transmembrane region" description="Helical" evidence="1">
    <location>
        <begin position="281"/>
        <end position="302"/>
    </location>
</feature>
<feature type="transmembrane region" description="Helical" evidence="1">
    <location>
        <begin position="451"/>
        <end position="472"/>
    </location>
</feature>
<keyword evidence="1" id="KW-0472">Membrane</keyword>
<dbReference type="InterPro" id="IPR006674">
    <property type="entry name" value="HD_domain"/>
</dbReference>
<dbReference type="Pfam" id="PF07697">
    <property type="entry name" value="7TMR-HDED"/>
    <property type="match status" value="1"/>
</dbReference>
<keyword evidence="4" id="KW-1185">Reference proteome</keyword>
<dbReference type="InterPro" id="IPR052722">
    <property type="entry name" value="PgpH_phosphodiesterase"/>
</dbReference>
<evidence type="ECO:0000256" key="1">
    <source>
        <dbReference type="SAM" id="Phobius"/>
    </source>
</evidence>
<feature type="transmembrane region" description="Helical" evidence="1">
    <location>
        <begin position="314"/>
        <end position="336"/>
    </location>
</feature>
<evidence type="ECO:0000313" key="3">
    <source>
        <dbReference type="EMBL" id="PXW86524.1"/>
    </source>
</evidence>
<name>A0A2V3W007_9BACI</name>
<reference evidence="3 4" key="1">
    <citation type="submission" date="2018-05" db="EMBL/GenBank/DDBJ databases">
        <title>Genomic Encyclopedia of Type Strains, Phase IV (KMG-IV): sequencing the most valuable type-strain genomes for metagenomic binning, comparative biology and taxonomic classification.</title>
        <authorList>
            <person name="Goeker M."/>
        </authorList>
    </citation>
    <scope>NUCLEOTIDE SEQUENCE [LARGE SCALE GENOMIC DNA]</scope>
    <source>
        <strain evidence="3 4">DSM 28556</strain>
    </source>
</reference>
<dbReference type="OrthoDB" id="9806952at2"/>
<accession>A0A2V3W007</accession>
<organism evidence="3 4">
    <name type="scientific">Pseudogracilibacillus auburnensis</name>
    <dbReference type="NCBI Taxonomy" id="1494959"/>
    <lineage>
        <taxon>Bacteria</taxon>
        <taxon>Bacillati</taxon>
        <taxon>Bacillota</taxon>
        <taxon>Bacilli</taxon>
        <taxon>Bacillales</taxon>
        <taxon>Bacillaceae</taxon>
        <taxon>Pseudogracilibacillus</taxon>
    </lineage>
</organism>
<protein>
    <recommendedName>
        <fullName evidence="2">HD domain-containing protein</fullName>
    </recommendedName>
</protein>
<dbReference type="PANTHER" id="PTHR36442:SF1">
    <property type="entry name" value="CYCLIC-DI-AMP PHOSPHODIESTERASE PGPH"/>
    <property type="match status" value="1"/>
</dbReference>
<dbReference type="InterPro" id="IPR003607">
    <property type="entry name" value="HD/PDEase_dom"/>
</dbReference>
<feature type="transmembrane region" description="Helical" evidence="1">
    <location>
        <begin position="342"/>
        <end position="359"/>
    </location>
</feature>
<proteinExistence type="predicted"/>
<dbReference type="AlphaFoldDB" id="A0A2V3W007"/>
<feature type="domain" description="HD" evidence="2">
    <location>
        <begin position="505"/>
        <end position="647"/>
    </location>
</feature>
<keyword evidence="1" id="KW-0812">Transmembrane</keyword>
<dbReference type="Proteomes" id="UP000247978">
    <property type="component" value="Unassembled WGS sequence"/>
</dbReference>
<evidence type="ECO:0000259" key="2">
    <source>
        <dbReference type="PROSITE" id="PS51831"/>
    </source>
</evidence>
<feature type="transmembrane region" description="Helical" evidence="1">
    <location>
        <begin position="390"/>
        <end position="408"/>
    </location>
</feature>
<dbReference type="Gene3D" id="1.10.3210.10">
    <property type="entry name" value="Hypothetical protein af1432"/>
    <property type="match status" value="1"/>
</dbReference>
<comment type="caution">
    <text evidence="3">The sequence shown here is derived from an EMBL/GenBank/DDBJ whole genome shotgun (WGS) entry which is preliminary data.</text>
</comment>
<feature type="transmembrane region" description="Helical" evidence="1">
    <location>
        <begin position="366"/>
        <end position="384"/>
    </location>
</feature>
<dbReference type="InterPro" id="IPR011624">
    <property type="entry name" value="Metal-dep_PHydrolase_7TM_extra"/>
</dbReference>
<dbReference type="SUPFAM" id="SSF109604">
    <property type="entry name" value="HD-domain/PDEase-like"/>
    <property type="match status" value="1"/>
</dbReference>